<keyword evidence="3" id="KW-0813">Transport</keyword>
<comment type="caution">
    <text evidence="11">The sequence shown here is derived from an EMBL/GenBank/DDBJ whole genome shotgun (WGS) entry which is preliminary data.</text>
</comment>
<evidence type="ECO:0008006" key="13">
    <source>
        <dbReference type="Google" id="ProtNLM"/>
    </source>
</evidence>
<organism evidence="11 12">
    <name type="scientific">Brevundimonas subvibrioides</name>
    <dbReference type="NCBI Taxonomy" id="74313"/>
    <lineage>
        <taxon>Bacteria</taxon>
        <taxon>Pseudomonadati</taxon>
        <taxon>Pseudomonadota</taxon>
        <taxon>Alphaproteobacteria</taxon>
        <taxon>Caulobacterales</taxon>
        <taxon>Caulobacteraceae</taxon>
        <taxon>Brevundimonas</taxon>
    </lineage>
</organism>
<comment type="subcellular location">
    <subcellularLocation>
        <location evidence="1">Cell inner membrane</location>
        <topology evidence="1">Single-pass membrane protein</topology>
    </subcellularLocation>
</comment>
<evidence type="ECO:0000256" key="2">
    <source>
        <dbReference type="ARBA" id="ARBA00010637"/>
    </source>
</evidence>
<evidence type="ECO:0000256" key="8">
    <source>
        <dbReference type="ARBA" id="ARBA00022989"/>
    </source>
</evidence>
<keyword evidence="9 10" id="KW-0472">Membrane</keyword>
<dbReference type="GO" id="GO:0005886">
    <property type="term" value="C:plasma membrane"/>
    <property type="evidence" value="ECO:0007669"/>
    <property type="project" value="UniProtKB-SubCell"/>
</dbReference>
<evidence type="ECO:0000256" key="9">
    <source>
        <dbReference type="ARBA" id="ARBA00023136"/>
    </source>
</evidence>
<sequence length="155" mass="16117">MRSPALDNAAAWMTSRSRREQAMIAFLGGLIVIAIVWLVLLRPLLDARATAIGRIAAYEQVMVDVRTAGGRVGPTAALSGPLQTAIPTQAATFGIVPTLTGDDSSAEVSVTGARYDAVIPWLAALEASGATLSSVNIRRGASEGVVDVTLRVTQS</sequence>
<keyword evidence="7" id="KW-0653">Protein transport</keyword>
<evidence type="ECO:0000256" key="4">
    <source>
        <dbReference type="ARBA" id="ARBA00022475"/>
    </source>
</evidence>
<dbReference type="Pfam" id="PF04612">
    <property type="entry name" value="T2SSM"/>
    <property type="match status" value="1"/>
</dbReference>
<accession>A0A258HNA1</accession>
<evidence type="ECO:0000256" key="3">
    <source>
        <dbReference type="ARBA" id="ARBA00022448"/>
    </source>
</evidence>
<dbReference type="GO" id="GO:0015627">
    <property type="term" value="C:type II protein secretion system complex"/>
    <property type="evidence" value="ECO:0007669"/>
    <property type="project" value="InterPro"/>
</dbReference>
<dbReference type="InterPro" id="IPR023229">
    <property type="entry name" value="T2SS_M_periplasmic_sf"/>
</dbReference>
<reference evidence="11 12" key="1">
    <citation type="submission" date="2017-03" db="EMBL/GenBank/DDBJ databases">
        <title>Lifting the veil on microbial sulfur biogeochemistry in mining wastewaters.</title>
        <authorList>
            <person name="Kantor R.S."/>
            <person name="Colenbrander Nelson T."/>
            <person name="Marshall S."/>
            <person name="Bennett D."/>
            <person name="Apte S."/>
            <person name="Camacho D."/>
            <person name="Thomas B.C."/>
            <person name="Warren L.A."/>
            <person name="Banfield J.F."/>
        </authorList>
    </citation>
    <scope>NUCLEOTIDE SEQUENCE [LARGE SCALE GENOMIC DNA]</scope>
    <source>
        <strain evidence="11">32-68-21</strain>
    </source>
</reference>
<dbReference type="GO" id="GO:0015628">
    <property type="term" value="P:protein secretion by the type II secretion system"/>
    <property type="evidence" value="ECO:0007669"/>
    <property type="project" value="InterPro"/>
</dbReference>
<dbReference type="EMBL" id="NCEQ01000004">
    <property type="protein sequence ID" value="OYX57793.1"/>
    <property type="molecule type" value="Genomic_DNA"/>
</dbReference>
<keyword evidence="6 10" id="KW-0812">Transmembrane</keyword>
<dbReference type="Proteomes" id="UP000216147">
    <property type="component" value="Unassembled WGS sequence"/>
</dbReference>
<dbReference type="InterPro" id="IPR007690">
    <property type="entry name" value="T2SS_GspM"/>
</dbReference>
<evidence type="ECO:0000256" key="1">
    <source>
        <dbReference type="ARBA" id="ARBA00004377"/>
    </source>
</evidence>
<name>A0A258HNA1_9CAUL</name>
<keyword evidence="4" id="KW-1003">Cell membrane</keyword>
<evidence type="ECO:0000313" key="12">
    <source>
        <dbReference type="Proteomes" id="UP000216147"/>
    </source>
</evidence>
<comment type="similarity">
    <text evidence="2">Belongs to the GSP M family.</text>
</comment>
<evidence type="ECO:0000256" key="5">
    <source>
        <dbReference type="ARBA" id="ARBA00022519"/>
    </source>
</evidence>
<keyword evidence="5" id="KW-0997">Cell inner membrane</keyword>
<evidence type="ECO:0000256" key="10">
    <source>
        <dbReference type="SAM" id="Phobius"/>
    </source>
</evidence>
<feature type="transmembrane region" description="Helical" evidence="10">
    <location>
        <begin position="22"/>
        <end position="41"/>
    </location>
</feature>
<dbReference type="Gene3D" id="3.30.1360.100">
    <property type="entry name" value="General secretion pathway protein M, EpsM"/>
    <property type="match status" value="1"/>
</dbReference>
<evidence type="ECO:0000313" key="11">
    <source>
        <dbReference type="EMBL" id="OYX57793.1"/>
    </source>
</evidence>
<proteinExistence type="inferred from homology"/>
<dbReference type="SUPFAM" id="SSF103054">
    <property type="entry name" value="General secretion pathway protein M, EpsM"/>
    <property type="match status" value="1"/>
</dbReference>
<dbReference type="AlphaFoldDB" id="A0A258HNA1"/>
<evidence type="ECO:0000256" key="7">
    <source>
        <dbReference type="ARBA" id="ARBA00022927"/>
    </source>
</evidence>
<gene>
    <name evidence="11" type="ORF">B7Y86_04785</name>
</gene>
<evidence type="ECO:0000256" key="6">
    <source>
        <dbReference type="ARBA" id="ARBA00022692"/>
    </source>
</evidence>
<keyword evidence="8 10" id="KW-1133">Transmembrane helix</keyword>
<protein>
    <recommendedName>
        <fullName evidence="13">General secretion pathway M protein</fullName>
    </recommendedName>
</protein>